<dbReference type="FunFam" id="3.40.1280.10:FF:000008">
    <property type="entry name" value="Group 3 RNA methyltransferase TrmH"/>
    <property type="match status" value="1"/>
</dbReference>
<proteinExistence type="inferred from homology"/>
<dbReference type="GO" id="GO:0008173">
    <property type="term" value="F:RNA methyltransferase activity"/>
    <property type="evidence" value="ECO:0007669"/>
    <property type="project" value="InterPro"/>
</dbReference>
<protein>
    <submittedName>
        <fullName evidence="5">23S rRNA (Guanosine2251-2'-O)-methyltransferase</fullName>
    </submittedName>
</protein>
<evidence type="ECO:0000313" key="5">
    <source>
        <dbReference type="EMBL" id="SER01688.1"/>
    </source>
</evidence>
<dbReference type="PANTHER" id="PTHR46429:SF1">
    <property type="entry name" value="23S RRNA (GUANOSINE-2'-O-)-METHYLTRANSFERASE RLMB"/>
    <property type="match status" value="1"/>
</dbReference>
<evidence type="ECO:0000313" key="6">
    <source>
        <dbReference type="Proteomes" id="UP000199647"/>
    </source>
</evidence>
<dbReference type="STRING" id="1855383.SAMN05216548_11063"/>
<dbReference type="GO" id="GO:0005829">
    <property type="term" value="C:cytosol"/>
    <property type="evidence" value="ECO:0007669"/>
    <property type="project" value="TreeGrafter"/>
</dbReference>
<dbReference type="Pfam" id="PF00588">
    <property type="entry name" value="SpoU_methylase"/>
    <property type="match status" value="1"/>
</dbReference>
<dbReference type="InterPro" id="IPR029026">
    <property type="entry name" value="tRNA_m1G_MTases_N"/>
</dbReference>
<feature type="domain" description="RNA 2-O ribose methyltransferase substrate binding" evidence="4">
    <location>
        <begin position="23"/>
        <end position="95"/>
    </location>
</feature>
<dbReference type="RefSeq" id="WP_177176860.1">
    <property type="nucleotide sequence ID" value="NZ_FOFG01000010.1"/>
</dbReference>
<keyword evidence="6" id="KW-1185">Reference proteome</keyword>
<dbReference type="CDD" id="cd18103">
    <property type="entry name" value="SpoU-like_RlmB"/>
    <property type="match status" value="1"/>
</dbReference>
<dbReference type="Proteomes" id="UP000199647">
    <property type="component" value="Unassembled WGS sequence"/>
</dbReference>
<evidence type="ECO:0000259" key="4">
    <source>
        <dbReference type="SMART" id="SM00967"/>
    </source>
</evidence>
<name>A0A1H9KRG7_9HYPH</name>
<reference evidence="5 6" key="1">
    <citation type="submission" date="2016-10" db="EMBL/GenBank/DDBJ databases">
        <authorList>
            <person name="de Groot N.N."/>
        </authorList>
    </citation>
    <scope>NUCLEOTIDE SEQUENCE [LARGE SCALE GENOMIC DNA]</scope>
    <source>
        <strain evidence="5 6">A52C2</strain>
    </source>
</reference>
<dbReference type="PANTHER" id="PTHR46429">
    <property type="entry name" value="23S RRNA (GUANOSINE-2'-O-)-METHYLTRANSFERASE RLMB"/>
    <property type="match status" value="1"/>
</dbReference>
<dbReference type="GO" id="GO:0032259">
    <property type="term" value="P:methylation"/>
    <property type="evidence" value="ECO:0007669"/>
    <property type="project" value="UniProtKB-KW"/>
</dbReference>
<dbReference type="Gene3D" id="3.30.1330.30">
    <property type="match status" value="1"/>
</dbReference>
<comment type="similarity">
    <text evidence="1">Belongs to the class IV-like SAM-binding methyltransferase superfamily. RNA methyltransferase TrmH family.</text>
</comment>
<dbReference type="GO" id="GO:0003723">
    <property type="term" value="F:RNA binding"/>
    <property type="evidence" value="ECO:0007669"/>
    <property type="project" value="InterPro"/>
</dbReference>
<dbReference type="NCBIfam" id="TIGR00186">
    <property type="entry name" value="rRNA_methyl_3"/>
    <property type="match status" value="1"/>
</dbReference>
<dbReference type="SUPFAM" id="SSF55315">
    <property type="entry name" value="L30e-like"/>
    <property type="match status" value="1"/>
</dbReference>
<keyword evidence="3 5" id="KW-0808">Transferase</keyword>
<dbReference type="SUPFAM" id="SSF75217">
    <property type="entry name" value="alpha/beta knot"/>
    <property type="match status" value="1"/>
</dbReference>
<sequence length="252" mass="27005">MKAKARRPQSTRPAKQHAEGRSVIYGWHSALAALRNPARRILSVLATANAAQRLAEEIPDFRAPEPVEAREIDRLVGGDAVHQGIAVVVEPLEEKDLDELAEGKLVVVLDQITDPHNVGAILRSASAFGADALIMTERHGPADSAVMAKAASGGLEHVAIVRVKNLARTMDELGELGFLRLGLDSEHADPIESVAIDGPVALVLGAEGKGLRRLTREKCDRLVRLDMPGAIKSLNVSNAAALALYAVNRQRK</sequence>
<dbReference type="InterPro" id="IPR001537">
    <property type="entry name" value="SpoU_MeTrfase"/>
</dbReference>
<dbReference type="Gene3D" id="3.40.1280.10">
    <property type="match status" value="1"/>
</dbReference>
<dbReference type="GO" id="GO:0006396">
    <property type="term" value="P:RNA processing"/>
    <property type="evidence" value="ECO:0007669"/>
    <property type="project" value="InterPro"/>
</dbReference>
<evidence type="ECO:0000256" key="3">
    <source>
        <dbReference type="ARBA" id="ARBA00022679"/>
    </source>
</evidence>
<dbReference type="InterPro" id="IPR004441">
    <property type="entry name" value="rRNA_MeTrfase_TrmH"/>
</dbReference>
<dbReference type="InterPro" id="IPR029028">
    <property type="entry name" value="Alpha/beta_knot_MTases"/>
</dbReference>
<dbReference type="Pfam" id="PF08032">
    <property type="entry name" value="SpoU_sub_bind"/>
    <property type="match status" value="1"/>
</dbReference>
<evidence type="ECO:0000256" key="2">
    <source>
        <dbReference type="ARBA" id="ARBA00022603"/>
    </source>
</evidence>
<dbReference type="SMART" id="SM00967">
    <property type="entry name" value="SpoU_sub_bind"/>
    <property type="match status" value="1"/>
</dbReference>
<dbReference type="EMBL" id="FOFG01000010">
    <property type="protein sequence ID" value="SER01688.1"/>
    <property type="molecule type" value="Genomic_DNA"/>
</dbReference>
<evidence type="ECO:0000256" key="1">
    <source>
        <dbReference type="ARBA" id="ARBA00007228"/>
    </source>
</evidence>
<accession>A0A1H9KRG7</accession>
<dbReference type="AlphaFoldDB" id="A0A1H9KRG7"/>
<dbReference type="InterPro" id="IPR013123">
    <property type="entry name" value="SpoU_subst-bd"/>
</dbReference>
<organism evidence="5 6">
    <name type="scientific">Faunimonas pinastri</name>
    <dbReference type="NCBI Taxonomy" id="1855383"/>
    <lineage>
        <taxon>Bacteria</taxon>
        <taxon>Pseudomonadati</taxon>
        <taxon>Pseudomonadota</taxon>
        <taxon>Alphaproteobacteria</taxon>
        <taxon>Hyphomicrobiales</taxon>
        <taxon>Afifellaceae</taxon>
        <taxon>Faunimonas</taxon>
    </lineage>
</organism>
<dbReference type="InterPro" id="IPR029064">
    <property type="entry name" value="Ribosomal_eL30-like_sf"/>
</dbReference>
<gene>
    <name evidence="5" type="ORF">SAMN05216548_11063</name>
</gene>
<keyword evidence="2 5" id="KW-0489">Methyltransferase</keyword>